<dbReference type="AlphaFoldDB" id="T4VL85"/>
<reference evidence="1 2" key="1">
    <citation type="submission" date="2013-06" db="EMBL/GenBank/DDBJ databases">
        <authorList>
            <person name="Walk S."/>
            <person name="Aronoff D."/>
            <person name="Young V.Y."/>
            <person name="Marsh J."/>
            <person name="Harrison L."/>
            <person name="Daugherty S.C."/>
            <person name="Shefchek K.A."/>
            <person name="Hine E.E."/>
            <person name="Tallon L.J."/>
            <person name="Sadzewicz L.K."/>
            <person name="Rasko D.A."/>
        </authorList>
    </citation>
    <scope>NUCLEOTIDE SEQUENCE [LARGE SCALE GENOMIC DNA]</scope>
    <source>
        <strain evidence="1 2">ATCC 638</strain>
    </source>
</reference>
<proteinExistence type="predicted"/>
<gene>
    <name evidence="1" type="ORF">C672_0541</name>
</gene>
<protein>
    <submittedName>
        <fullName evidence="1">Uncharacterized protein</fullName>
    </submittedName>
</protein>
<accession>T4VL85</accession>
<evidence type="ECO:0000313" key="2">
    <source>
        <dbReference type="Proteomes" id="UP000015688"/>
    </source>
</evidence>
<sequence>MCETGLNKLREYEKFNIIKLKVEHIMMNRDYFYIIYINSN</sequence>
<comment type="caution">
    <text evidence="1">The sequence shown here is derived from an EMBL/GenBank/DDBJ whole genome shotgun (WGS) entry which is preliminary data.</text>
</comment>
<dbReference type="Proteomes" id="UP000015688">
    <property type="component" value="Unassembled WGS sequence"/>
</dbReference>
<name>T4VL85_PARBF</name>
<dbReference type="PATRIC" id="fig|1233171.3.peg.448"/>
<evidence type="ECO:0000313" key="1">
    <source>
        <dbReference type="EMBL" id="EQK44479.1"/>
    </source>
</evidence>
<organism evidence="1 2">
    <name type="scientific">Paraclostridium bifermentans ATCC 638 = DSM 14991</name>
    <dbReference type="NCBI Taxonomy" id="1233171"/>
    <lineage>
        <taxon>Bacteria</taxon>
        <taxon>Bacillati</taxon>
        <taxon>Bacillota</taxon>
        <taxon>Clostridia</taxon>
        <taxon>Peptostreptococcales</taxon>
        <taxon>Peptostreptococcaceae</taxon>
        <taxon>Paraclostridium</taxon>
    </lineage>
</organism>
<dbReference type="EMBL" id="AVNC01000012">
    <property type="protein sequence ID" value="EQK44479.1"/>
    <property type="molecule type" value="Genomic_DNA"/>
</dbReference>